<dbReference type="GO" id="GO:0004089">
    <property type="term" value="F:carbonate dehydratase activity"/>
    <property type="evidence" value="ECO:0007669"/>
    <property type="project" value="InterPro"/>
</dbReference>
<dbReference type="KEGG" id="mmor:MMOR_42990"/>
<dbReference type="SUPFAM" id="SSF53056">
    <property type="entry name" value="beta-carbonic anhydrase, cab"/>
    <property type="match status" value="1"/>
</dbReference>
<dbReference type="PROSITE" id="PS51318">
    <property type="entry name" value="TAT"/>
    <property type="match status" value="1"/>
</dbReference>
<dbReference type="RefSeq" id="WP_083149991.1">
    <property type="nucleotide sequence ID" value="NZ_AP022560.1"/>
</dbReference>
<dbReference type="Proteomes" id="UP000466681">
    <property type="component" value="Chromosome"/>
</dbReference>
<reference evidence="1 2" key="1">
    <citation type="journal article" date="2019" name="Emerg. Microbes Infect.">
        <title>Comprehensive subspecies identification of 175 nontuberculous mycobacteria species based on 7547 genomic profiles.</title>
        <authorList>
            <person name="Matsumoto Y."/>
            <person name="Kinjo T."/>
            <person name="Motooka D."/>
            <person name="Nabeya D."/>
            <person name="Jung N."/>
            <person name="Uechi K."/>
            <person name="Horii T."/>
            <person name="Iida T."/>
            <person name="Fujita J."/>
            <person name="Nakamura S."/>
        </authorList>
    </citation>
    <scope>NUCLEOTIDE SEQUENCE [LARGE SCALE GENOMIC DNA]</scope>
    <source>
        <strain evidence="1 2">JCM 6375</strain>
    </source>
</reference>
<name>A0AAD1M7T0_9MYCO</name>
<dbReference type="GO" id="GO:0008270">
    <property type="term" value="F:zinc ion binding"/>
    <property type="evidence" value="ECO:0007669"/>
    <property type="project" value="InterPro"/>
</dbReference>
<keyword evidence="2" id="KW-1185">Reference proteome</keyword>
<dbReference type="EMBL" id="AP022560">
    <property type="protein sequence ID" value="BBX03363.1"/>
    <property type="molecule type" value="Genomic_DNA"/>
</dbReference>
<dbReference type="InterPro" id="IPR006311">
    <property type="entry name" value="TAT_signal"/>
</dbReference>
<gene>
    <name evidence="1" type="ORF">MMOR_42990</name>
</gene>
<dbReference type="InterPro" id="IPR036874">
    <property type="entry name" value="Carbonic_anhydrase_sf"/>
</dbReference>
<evidence type="ECO:0000313" key="2">
    <source>
        <dbReference type="Proteomes" id="UP000466681"/>
    </source>
</evidence>
<organism evidence="1 2">
    <name type="scientific">Mycolicibacterium moriokaense</name>
    <dbReference type="NCBI Taxonomy" id="39691"/>
    <lineage>
        <taxon>Bacteria</taxon>
        <taxon>Bacillati</taxon>
        <taxon>Actinomycetota</taxon>
        <taxon>Actinomycetes</taxon>
        <taxon>Mycobacteriales</taxon>
        <taxon>Mycobacteriaceae</taxon>
        <taxon>Mycolicibacterium</taxon>
    </lineage>
</organism>
<evidence type="ECO:0000313" key="1">
    <source>
        <dbReference type="EMBL" id="BBX03363.1"/>
    </source>
</evidence>
<sequence length="181" mass="19613">MAEIDGSGGHLTRRALLAGLGIGAAAVSTAIATGTGPLAEAAPDVGYEAMLMKCIDPRFTTDTWNYMTSRGWQNNYSEFAIAGGPVGVVAPAFAAWQETFWENLAISVELHWLNRIVGMTHRDCGAAAVAYGDRIKTDRAYETEVLSTALREFRTQVQQRQPLLEVELGIMDLNGSVEYVT</sequence>
<accession>A0AAD1M7T0</accession>
<protein>
    <submittedName>
        <fullName evidence="1">Uncharacterized protein</fullName>
    </submittedName>
</protein>
<dbReference type="AlphaFoldDB" id="A0AAD1M7T0"/>
<proteinExistence type="predicted"/>